<evidence type="ECO:0000313" key="1">
    <source>
        <dbReference type="EMBL" id="SMG00822.1"/>
    </source>
</evidence>
<proteinExistence type="predicted"/>
<dbReference type="AlphaFoldDB" id="A0A238H6H5"/>
<name>A0A238H6H5_9BURK</name>
<dbReference type="Proteomes" id="UP000198460">
    <property type="component" value="Unassembled WGS sequence"/>
</dbReference>
<evidence type="ECO:0000313" key="2">
    <source>
        <dbReference type="Proteomes" id="UP000198460"/>
    </source>
</evidence>
<protein>
    <submittedName>
        <fullName evidence="1">Uncharacterized protein</fullName>
    </submittedName>
</protein>
<organism evidence="1 2">
    <name type="scientific">Burkholderia singularis</name>
    <dbReference type="NCBI Taxonomy" id="1503053"/>
    <lineage>
        <taxon>Bacteria</taxon>
        <taxon>Pseudomonadati</taxon>
        <taxon>Pseudomonadota</taxon>
        <taxon>Betaproteobacteria</taxon>
        <taxon>Burkholderiales</taxon>
        <taxon>Burkholderiaceae</taxon>
        <taxon>Burkholderia</taxon>
        <taxon>pseudomallei group</taxon>
    </lineage>
</organism>
<gene>
    <name evidence="1" type="ORF">BSIN_0472</name>
</gene>
<sequence length="55" mass="5780">MAARRMPLPHRESAAAARRVCCCTPPLIPASARYAAGVVAGGVPQSTDQRTISMQ</sequence>
<reference evidence="1 2" key="1">
    <citation type="submission" date="2017-04" db="EMBL/GenBank/DDBJ databases">
        <authorList>
            <person name="Afonso C.L."/>
            <person name="Miller P.J."/>
            <person name="Scott M.A."/>
            <person name="Spackman E."/>
            <person name="Goraichik I."/>
            <person name="Dimitrov K.M."/>
            <person name="Suarez D.L."/>
            <person name="Swayne D.E."/>
        </authorList>
    </citation>
    <scope>NUCLEOTIDE SEQUENCE [LARGE SCALE GENOMIC DNA]</scope>
    <source>
        <strain evidence="1">LMG 28154</strain>
    </source>
</reference>
<accession>A0A238H6H5</accession>
<dbReference type="EMBL" id="FXAN01000061">
    <property type="protein sequence ID" value="SMG00822.1"/>
    <property type="molecule type" value="Genomic_DNA"/>
</dbReference>